<feature type="region of interest" description="Disordered" evidence="1">
    <location>
        <begin position="1"/>
        <end position="20"/>
    </location>
</feature>
<feature type="region of interest" description="Disordered" evidence="1">
    <location>
        <begin position="445"/>
        <end position="497"/>
    </location>
</feature>
<dbReference type="Proteomes" id="UP000604046">
    <property type="component" value="Unassembled WGS sequence"/>
</dbReference>
<gene>
    <name evidence="2" type="ORF">SNAT2548_LOCUS17091</name>
</gene>
<sequence>MSDESGGPFDDDEPYGGVFDDYLDGESSVSAKDFRDFKGRPMPTFEKEVKKRGFERFVVDMLQSQSWESEPDYEMHMLRQAERYMRSHPSKVNLSKVVKGEFNFSGSFTAPAFHWFLSCGWLSGLNPLRHPKVTSKVINALDNKGNSALYYCHDEHYEQGWIFGQDIMKQLISDERFCAVDFPLMPTYGGGQDPLHLPGRKVLALLKRNLALPKRQAAKKLRATVNSIREGCSLLHMVCDGILIEPTRCVVEIHAALTGEHVASLPASGDEVVGSLESKLNLSKKRVKHGPVKFVNSKGAVLEHSDMIETINAKSPSPRTARSSEEGGHPVQVYTATVRSDDSGSIAASLVRLIRSHPEFKRINHVACEDERGGFGNQSSHHVQRETCLRAVLRKVHNPARAKVVQELLKRHPSGDRSRDFQVTDADVLAALAEDNGYPSKIVEDIRKRGQEPPPLKKPAAGAKSAMKRPARKSSKVKPSIAKKPAGTRMARATGKR</sequence>
<dbReference type="EMBL" id="CAJNDS010002100">
    <property type="protein sequence ID" value="CAE7326423.1"/>
    <property type="molecule type" value="Genomic_DNA"/>
</dbReference>
<accession>A0A812PAY7</accession>
<evidence type="ECO:0000313" key="2">
    <source>
        <dbReference type="EMBL" id="CAE7326423.1"/>
    </source>
</evidence>
<proteinExistence type="predicted"/>
<reference evidence="2" key="1">
    <citation type="submission" date="2021-02" db="EMBL/GenBank/DDBJ databases">
        <authorList>
            <person name="Dougan E. K."/>
            <person name="Rhodes N."/>
            <person name="Thang M."/>
            <person name="Chan C."/>
        </authorList>
    </citation>
    <scope>NUCLEOTIDE SEQUENCE</scope>
</reference>
<name>A0A812PAY7_9DINO</name>
<keyword evidence="3" id="KW-1185">Reference proteome</keyword>
<feature type="compositionally biased region" description="Basic residues" evidence="1">
    <location>
        <begin position="466"/>
        <end position="476"/>
    </location>
</feature>
<evidence type="ECO:0000256" key="1">
    <source>
        <dbReference type="SAM" id="MobiDB-lite"/>
    </source>
</evidence>
<organism evidence="2 3">
    <name type="scientific">Symbiodinium natans</name>
    <dbReference type="NCBI Taxonomy" id="878477"/>
    <lineage>
        <taxon>Eukaryota</taxon>
        <taxon>Sar</taxon>
        <taxon>Alveolata</taxon>
        <taxon>Dinophyceae</taxon>
        <taxon>Suessiales</taxon>
        <taxon>Symbiodiniaceae</taxon>
        <taxon>Symbiodinium</taxon>
    </lineage>
</organism>
<protein>
    <submittedName>
        <fullName evidence="2">Uncharacterized protein</fullName>
    </submittedName>
</protein>
<feature type="compositionally biased region" description="Acidic residues" evidence="1">
    <location>
        <begin position="1"/>
        <end position="14"/>
    </location>
</feature>
<evidence type="ECO:0000313" key="3">
    <source>
        <dbReference type="Proteomes" id="UP000604046"/>
    </source>
</evidence>
<comment type="caution">
    <text evidence="2">The sequence shown here is derived from an EMBL/GenBank/DDBJ whole genome shotgun (WGS) entry which is preliminary data.</text>
</comment>
<dbReference type="AlphaFoldDB" id="A0A812PAY7"/>